<evidence type="ECO:0000256" key="3">
    <source>
        <dbReference type="ARBA" id="ARBA00022490"/>
    </source>
</evidence>
<dbReference type="NCBIfam" id="NF001126">
    <property type="entry name" value="PRK00139.1-4"/>
    <property type="match status" value="1"/>
</dbReference>
<dbReference type="EMBL" id="CP127162">
    <property type="protein sequence ID" value="WIV17430.1"/>
    <property type="molecule type" value="Genomic_DNA"/>
</dbReference>
<feature type="binding site" evidence="12">
    <location>
        <position position="188"/>
    </location>
    <ligand>
        <name>UDP-N-acetyl-alpha-D-muramoyl-L-alanyl-D-glutamate</name>
        <dbReference type="ChEBI" id="CHEBI:83900"/>
    </ligand>
</feature>
<dbReference type="RefSeq" id="WP_285741831.1">
    <property type="nucleotide sequence ID" value="NZ_CP127162.1"/>
</dbReference>
<dbReference type="SUPFAM" id="SSF53244">
    <property type="entry name" value="MurD-like peptide ligases, peptide-binding domain"/>
    <property type="match status" value="1"/>
</dbReference>
<evidence type="ECO:0000256" key="10">
    <source>
        <dbReference type="ARBA" id="ARBA00023306"/>
    </source>
</evidence>
<dbReference type="NCBIfam" id="TIGR01085">
    <property type="entry name" value="murE"/>
    <property type="match status" value="1"/>
</dbReference>
<name>A0ABY8WWR6_9BACL</name>
<keyword evidence="18" id="KW-1185">Reference proteome</keyword>
<organism evidence="17 18">
    <name type="scientific">Paenibacillus polygoni</name>
    <dbReference type="NCBI Taxonomy" id="3050112"/>
    <lineage>
        <taxon>Bacteria</taxon>
        <taxon>Bacillati</taxon>
        <taxon>Bacillota</taxon>
        <taxon>Bacilli</taxon>
        <taxon>Bacillales</taxon>
        <taxon>Paenibacillaceae</taxon>
        <taxon>Paenibacillus</taxon>
    </lineage>
</organism>
<dbReference type="PANTHER" id="PTHR23135:SF4">
    <property type="entry name" value="UDP-N-ACETYLMURAMOYL-L-ALANYL-D-GLUTAMATE--2,6-DIAMINOPIMELATE LIGASE MURE HOMOLOG, CHLOROPLASTIC"/>
    <property type="match status" value="1"/>
</dbReference>
<comment type="PTM">
    <text evidence="12">Carboxylation is probably crucial for Mg(2+) binding and, consequently, for the gamma-phosphate positioning of ATP.</text>
</comment>
<dbReference type="InterPro" id="IPR005761">
    <property type="entry name" value="UDP-N-AcMur-Glu-dNH2Pim_ligase"/>
</dbReference>
<evidence type="ECO:0000256" key="1">
    <source>
        <dbReference type="ARBA" id="ARBA00004752"/>
    </source>
</evidence>
<keyword evidence="3 12" id="KW-0963">Cytoplasm</keyword>
<evidence type="ECO:0000256" key="2">
    <source>
        <dbReference type="ARBA" id="ARBA00005898"/>
    </source>
</evidence>
<dbReference type="GO" id="GO:0008765">
    <property type="term" value="F:UDP-N-acetylmuramoylalanyl-D-glutamate-2,6-diaminopimelate ligase activity"/>
    <property type="evidence" value="ECO:0007669"/>
    <property type="project" value="UniProtKB-EC"/>
</dbReference>
<evidence type="ECO:0000256" key="11">
    <source>
        <dbReference type="ARBA" id="ARBA00023316"/>
    </source>
</evidence>
<feature type="binding site" evidence="12">
    <location>
        <position position="467"/>
    </location>
    <ligand>
        <name>meso-2,6-diaminopimelate</name>
        <dbReference type="ChEBI" id="CHEBI:57791"/>
    </ligand>
</feature>
<dbReference type="HAMAP" id="MF_00208">
    <property type="entry name" value="MurE"/>
    <property type="match status" value="1"/>
</dbReference>
<dbReference type="Gene3D" id="3.40.1390.10">
    <property type="entry name" value="MurE/MurF, N-terminal domain"/>
    <property type="match status" value="1"/>
</dbReference>
<evidence type="ECO:0000256" key="8">
    <source>
        <dbReference type="ARBA" id="ARBA00022960"/>
    </source>
</evidence>
<keyword evidence="9 12" id="KW-0573">Peptidoglycan synthesis</keyword>
<dbReference type="Pfam" id="PF02875">
    <property type="entry name" value="Mur_ligase_C"/>
    <property type="match status" value="1"/>
</dbReference>
<comment type="subcellular location">
    <subcellularLocation>
        <location evidence="12 13">Cytoplasm</location>
    </subcellularLocation>
</comment>
<dbReference type="SUPFAM" id="SSF53623">
    <property type="entry name" value="MurD-like peptide ligases, catalytic domain"/>
    <property type="match status" value="1"/>
</dbReference>
<keyword evidence="7 12" id="KW-0067">ATP-binding</keyword>
<keyword evidence="11 12" id="KW-0961">Cell wall biogenesis/degradation</keyword>
<dbReference type="EC" id="6.3.2.13" evidence="12"/>
<comment type="catalytic activity">
    <reaction evidence="12">
        <text>UDP-N-acetyl-alpha-D-muramoyl-L-alanyl-D-glutamate + meso-2,6-diaminopimelate + ATP = UDP-N-acetyl-alpha-D-muramoyl-L-alanyl-gamma-D-glutamyl-meso-2,6-diaminopimelate + ADP + phosphate + H(+)</text>
        <dbReference type="Rhea" id="RHEA:23676"/>
        <dbReference type="ChEBI" id="CHEBI:15378"/>
        <dbReference type="ChEBI" id="CHEBI:30616"/>
        <dbReference type="ChEBI" id="CHEBI:43474"/>
        <dbReference type="ChEBI" id="CHEBI:57791"/>
        <dbReference type="ChEBI" id="CHEBI:83900"/>
        <dbReference type="ChEBI" id="CHEBI:83905"/>
        <dbReference type="ChEBI" id="CHEBI:456216"/>
        <dbReference type="EC" id="6.3.2.13"/>
    </reaction>
</comment>
<reference evidence="17 18" key="1">
    <citation type="submission" date="2023-06" db="EMBL/GenBank/DDBJ databases">
        <title>Paenibacillus polygonum sp. nov., an endophytic bacterium, isolated from Polygonum lapathifolium L. in Nanji Wetland National Nature Reserve, South of Poyang Lake, Jiangxi Province, China.</title>
        <authorList>
            <person name="Yu Z."/>
        </authorList>
    </citation>
    <scope>NUCLEOTIDE SEQUENCE [LARGE SCALE GENOMIC DNA]</scope>
    <source>
        <strain evidence="17 18">C31</strain>
    </source>
</reference>
<dbReference type="InterPro" id="IPR000713">
    <property type="entry name" value="Mur_ligase_N"/>
</dbReference>
<evidence type="ECO:0000256" key="6">
    <source>
        <dbReference type="ARBA" id="ARBA00022741"/>
    </source>
</evidence>
<feature type="binding site" evidence="12">
    <location>
        <position position="471"/>
    </location>
    <ligand>
        <name>meso-2,6-diaminopimelate</name>
        <dbReference type="ChEBI" id="CHEBI:57791"/>
    </ligand>
</feature>
<evidence type="ECO:0000256" key="4">
    <source>
        <dbReference type="ARBA" id="ARBA00022598"/>
    </source>
</evidence>
<dbReference type="Proteomes" id="UP001236415">
    <property type="component" value="Chromosome"/>
</dbReference>
<feature type="domain" description="Mur ligase N-terminal catalytic" evidence="14">
    <location>
        <begin position="22"/>
        <end position="97"/>
    </location>
</feature>
<dbReference type="InterPro" id="IPR018109">
    <property type="entry name" value="Folylpolyglutamate_synth_CS"/>
</dbReference>
<dbReference type="InterPro" id="IPR035911">
    <property type="entry name" value="MurE/MurF_N"/>
</dbReference>
<protein>
    <recommendedName>
        <fullName evidence="12">UDP-N-acetylmuramoyl-L-alanyl-D-glutamate--2,6-diaminopimelate ligase</fullName>
        <ecNumber evidence="12">6.3.2.13</ecNumber>
    </recommendedName>
    <alternativeName>
        <fullName evidence="12">Meso-A2pm-adding enzyme</fullName>
    </alternativeName>
    <alternativeName>
        <fullName evidence="12">Meso-diaminopimelate-adding enzyme</fullName>
    </alternativeName>
    <alternativeName>
        <fullName evidence="12">UDP-MurNAc-L-Ala-D-Glu:meso-diaminopimelate ligase</fullName>
    </alternativeName>
    <alternativeName>
        <fullName evidence="12">UDP-MurNAc-tripeptide synthetase</fullName>
    </alternativeName>
    <alternativeName>
        <fullName evidence="12">UDP-N-acetylmuramyl-tripeptide synthetase</fullName>
    </alternativeName>
</protein>
<dbReference type="InterPro" id="IPR036565">
    <property type="entry name" value="Mur-like_cat_sf"/>
</dbReference>
<dbReference type="Gene3D" id="3.90.190.20">
    <property type="entry name" value="Mur ligase, C-terminal domain"/>
    <property type="match status" value="1"/>
</dbReference>
<feature type="binding site" evidence="12">
    <location>
        <position position="180"/>
    </location>
    <ligand>
        <name>UDP-N-acetyl-alpha-D-muramoyl-L-alanyl-D-glutamate</name>
        <dbReference type="ChEBI" id="CHEBI:83900"/>
    </ligand>
</feature>
<evidence type="ECO:0000256" key="12">
    <source>
        <dbReference type="HAMAP-Rule" id="MF_00208"/>
    </source>
</evidence>
<feature type="domain" description="Mur ligase central" evidence="16">
    <location>
        <begin position="109"/>
        <end position="316"/>
    </location>
</feature>
<keyword evidence="10 12" id="KW-0131">Cell cycle</keyword>
<evidence type="ECO:0000256" key="5">
    <source>
        <dbReference type="ARBA" id="ARBA00022618"/>
    </source>
</evidence>
<evidence type="ECO:0000313" key="17">
    <source>
        <dbReference type="EMBL" id="WIV17430.1"/>
    </source>
</evidence>
<feature type="short sequence motif" description="Meso-diaminopimelate recognition motif" evidence="12">
    <location>
        <begin position="412"/>
        <end position="415"/>
    </location>
</feature>
<evidence type="ECO:0000259" key="14">
    <source>
        <dbReference type="Pfam" id="PF01225"/>
    </source>
</evidence>
<dbReference type="InterPro" id="IPR004101">
    <property type="entry name" value="Mur_ligase_C"/>
</dbReference>
<feature type="domain" description="Mur ligase C-terminal" evidence="15">
    <location>
        <begin position="339"/>
        <end position="469"/>
    </location>
</feature>
<proteinExistence type="inferred from homology"/>
<dbReference type="Pfam" id="PF01225">
    <property type="entry name" value="Mur_ligase"/>
    <property type="match status" value="1"/>
</dbReference>
<dbReference type="PANTHER" id="PTHR23135">
    <property type="entry name" value="MUR LIGASE FAMILY MEMBER"/>
    <property type="match status" value="1"/>
</dbReference>
<dbReference type="SUPFAM" id="SSF63418">
    <property type="entry name" value="MurE/MurF N-terminal domain"/>
    <property type="match status" value="1"/>
</dbReference>
<evidence type="ECO:0000256" key="13">
    <source>
        <dbReference type="RuleBase" id="RU004135"/>
    </source>
</evidence>
<feature type="binding site" evidence="12">
    <location>
        <begin position="111"/>
        <end position="117"/>
    </location>
    <ligand>
        <name>ATP</name>
        <dbReference type="ChEBI" id="CHEBI:30616"/>
    </ligand>
</feature>
<accession>A0ABY8WWR6</accession>
<comment type="cofactor">
    <cofactor evidence="12">
        <name>Mg(2+)</name>
        <dbReference type="ChEBI" id="CHEBI:18420"/>
    </cofactor>
</comment>
<dbReference type="InterPro" id="IPR036615">
    <property type="entry name" value="Mur_ligase_C_dom_sf"/>
</dbReference>
<comment type="pathway">
    <text evidence="1 12 13">Cell wall biogenesis; peptidoglycan biosynthesis.</text>
</comment>
<feature type="modified residue" description="N6-carboxylysine" evidence="12">
    <location>
        <position position="220"/>
    </location>
</feature>
<comment type="function">
    <text evidence="12">Catalyzes the addition of meso-diaminopimelic acid to the nucleotide precursor UDP-N-acetylmuramoyl-L-alanyl-D-glutamate (UMAG) in the biosynthesis of bacterial cell-wall peptidoglycan.</text>
</comment>
<dbReference type="Gene3D" id="3.40.1190.10">
    <property type="entry name" value="Mur-like, catalytic domain"/>
    <property type="match status" value="1"/>
</dbReference>
<feature type="binding site" evidence="12">
    <location>
        <position position="388"/>
    </location>
    <ligand>
        <name>meso-2,6-diaminopimelate</name>
        <dbReference type="ChEBI" id="CHEBI:57791"/>
    </ligand>
</feature>
<evidence type="ECO:0000259" key="16">
    <source>
        <dbReference type="Pfam" id="PF08245"/>
    </source>
</evidence>
<evidence type="ECO:0000256" key="7">
    <source>
        <dbReference type="ARBA" id="ARBA00022840"/>
    </source>
</evidence>
<comment type="similarity">
    <text evidence="2 12">Belongs to the MurCDEF family. MurE subfamily.</text>
</comment>
<dbReference type="NCBIfam" id="NF001124">
    <property type="entry name" value="PRK00139.1-2"/>
    <property type="match status" value="1"/>
</dbReference>
<feature type="binding site" evidence="12">
    <location>
        <position position="30"/>
    </location>
    <ligand>
        <name>UDP-N-acetyl-alpha-D-muramoyl-L-alanyl-D-glutamate</name>
        <dbReference type="ChEBI" id="CHEBI:83900"/>
    </ligand>
</feature>
<keyword evidence="12" id="KW-0460">Magnesium</keyword>
<dbReference type="InterPro" id="IPR013221">
    <property type="entry name" value="Mur_ligase_cen"/>
</dbReference>
<keyword evidence="4 12" id="KW-0436">Ligase</keyword>
<sequence length="500" mass="55383">MKLQELINQLHVKHINGDTNVEVSGVSIHSQTLKPGDIFVCIPGVNGLQEDRHLFIDKAVEAGAAAVIVERDVKVSVPTVQVSDARYALAVTANHFYGYPSTELKLIGITGTNGKTTTSYMLESILTEAGYRTGLMGNIGTKIGSEWFETDINTQEPNRLQYNLRKMRDQSVDFCVMEVSSQGLHMGRVLGCDFRTAVLTNVSQDHLDYHGTMEEYMAAKGLLFSRMGNSFSADPLKKKYAILNEDEESSHYFRGVTPAQVVTYGIESHADVMAEDIQLTSKGTKFTVRTSIGTEIMELNLVGKFNVYNALAAISSAIVEGISLENIKRGLLSLQSVAGRMEIIHAGQDFLVLVDYAHTPDGLENALTTLREFADRKIITVFGCGGDRDKKKRPIMGKLAAKYSDVVILTSDNPRSEDPDQILLDIEQGVLDCGDFTGQYELITDRKLAIERAISLVRPGDIILIAGKGHETYQIVKDHTIHFDDRKEAKEAIFRMKFKH</sequence>
<feature type="binding site" evidence="12">
    <location>
        <begin position="412"/>
        <end position="415"/>
    </location>
    <ligand>
        <name>meso-2,6-diaminopimelate</name>
        <dbReference type="ChEBI" id="CHEBI:57791"/>
    </ligand>
</feature>
<keyword evidence="5 12" id="KW-0132">Cell division</keyword>
<keyword evidence="6 12" id="KW-0547">Nucleotide-binding</keyword>
<gene>
    <name evidence="12" type="primary">murE</name>
    <name evidence="17" type="ORF">QPK24_13435</name>
</gene>
<evidence type="ECO:0000256" key="9">
    <source>
        <dbReference type="ARBA" id="ARBA00022984"/>
    </source>
</evidence>
<keyword evidence="8 12" id="KW-0133">Cell shape</keyword>
<evidence type="ECO:0000313" key="18">
    <source>
        <dbReference type="Proteomes" id="UP001236415"/>
    </source>
</evidence>
<dbReference type="Pfam" id="PF08245">
    <property type="entry name" value="Mur_ligase_M"/>
    <property type="match status" value="1"/>
</dbReference>
<comment type="caution">
    <text evidence="12">Lacks conserved residue(s) required for the propagation of feature annotation.</text>
</comment>
<dbReference type="PROSITE" id="PS01011">
    <property type="entry name" value="FOLYLPOLYGLU_SYNT_1"/>
    <property type="match status" value="1"/>
</dbReference>
<evidence type="ECO:0000259" key="15">
    <source>
        <dbReference type="Pfam" id="PF02875"/>
    </source>
</evidence>